<keyword evidence="1" id="KW-0472">Membrane</keyword>
<dbReference type="GO" id="GO:0016788">
    <property type="term" value="F:hydrolase activity, acting on ester bonds"/>
    <property type="evidence" value="ECO:0007669"/>
    <property type="project" value="UniProtKB-ARBA"/>
</dbReference>
<keyword evidence="1" id="KW-0812">Transmembrane</keyword>
<protein>
    <recommendedName>
        <fullName evidence="2">SGNH hydrolase-type esterase domain-containing protein</fullName>
    </recommendedName>
</protein>
<feature type="domain" description="SGNH hydrolase-type esterase" evidence="2">
    <location>
        <begin position="58"/>
        <end position="277"/>
    </location>
</feature>
<name>A0A0A2ELG7_PORCN</name>
<evidence type="ECO:0000256" key="1">
    <source>
        <dbReference type="SAM" id="Phobius"/>
    </source>
</evidence>
<organism evidence="3 4">
    <name type="scientific">Porphyromonas cangingivalis</name>
    <dbReference type="NCBI Taxonomy" id="36874"/>
    <lineage>
        <taxon>Bacteria</taxon>
        <taxon>Pseudomonadati</taxon>
        <taxon>Bacteroidota</taxon>
        <taxon>Bacteroidia</taxon>
        <taxon>Bacteroidales</taxon>
        <taxon>Porphyromonadaceae</taxon>
        <taxon>Porphyromonas</taxon>
    </lineage>
</organism>
<dbReference type="RefSeq" id="WP_036852805.1">
    <property type="nucleotide sequence ID" value="NZ_JQJD01000060.1"/>
</dbReference>
<feature type="transmembrane region" description="Helical" evidence="1">
    <location>
        <begin position="21"/>
        <end position="39"/>
    </location>
</feature>
<evidence type="ECO:0000259" key="2">
    <source>
        <dbReference type="Pfam" id="PF13472"/>
    </source>
</evidence>
<gene>
    <name evidence="3" type="ORF">HQ35_09860</name>
</gene>
<dbReference type="Gene3D" id="3.40.50.1110">
    <property type="entry name" value="SGNH hydrolase"/>
    <property type="match status" value="1"/>
</dbReference>
<dbReference type="InterPro" id="IPR036514">
    <property type="entry name" value="SGNH_hydro_sf"/>
</dbReference>
<dbReference type="STRING" id="36874.HQ34_06600"/>
<dbReference type="EMBL" id="JQJD01000060">
    <property type="protein sequence ID" value="KGN78512.1"/>
    <property type="molecule type" value="Genomic_DNA"/>
</dbReference>
<keyword evidence="4" id="KW-1185">Reference proteome</keyword>
<keyword evidence="1" id="KW-1133">Transmembrane helix</keyword>
<dbReference type="OrthoDB" id="1067689at2"/>
<reference evidence="3 4" key="1">
    <citation type="submission" date="2014-08" db="EMBL/GenBank/DDBJ databases">
        <title>Porphyromonas cangingivalis strain:COT-109_OH1386 Genome sequencing.</title>
        <authorList>
            <person name="Wallis C."/>
            <person name="Deusch O."/>
            <person name="O'Flynn C."/>
            <person name="Davis I."/>
            <person name="Jospin G."/>
            <person name="Darling A.E."/>
            <person name="Coil D.A."/>
            <person name="Alexiev A."/>
            <person name="Horsfall A."/>
            <person name="Kirkwood N."/>
            <person name="Harris S."/>
            <person name="Eisen J.A."/>
        </authorList>
    </citation>
    <scope>NUCLEOTIDE SEQUENCE [LARGE SCALE GENOMIC DNA]</scope>
    <source>
        <strain evidence="4">COT-109 OH1386</strain>
    </source>
</reference>
<dbReference type="SUPFAM" id="SSF52266">
    <property type="entry name" value="SGNH hydrolase"/>
    <property type="match status" value="1"/>
</dbReference>
<dbReference type="Proteomes" id="UP000030125">
    <property type="component" value="Unassembled WGS sequence"/>
</dbReference>
<proteinExistence type="predicted"/>
<comment type="caution">
    <text evidence="3">The sequence shown here is derived from an EMBL/GenBank/DDBJ whole genome shotgun (WGS) entry which is preliminary data.</text>
</comment>
<dbReference type="CDD" id="cd00229">
    <property type="entry name" value="SGNH_hydrolase"/>
    <property type="match status" value="1"/>
</dbReference>
<dbReference type="InterPro" id="IPR013830">
    <property type="entry name" value="SGNH_hydro"/>
</dbReference>
<evidence type="ECO:0000313" key="4">
    <source>
        <dbReference type="Proteomes" id="UP000030125"/>
    </source>
</evidence>
<dbReference type="Pfam" id="PF13472">
    <property type="entry name" value="Lipase_GDSL_2"/>
    <property type="match status" value="1"/>
</dbReference>
<sequence>MDTYSLLTCRASGGSECRLKCLYSFCVFIALLMTFRPFASMAQVAVCSPYVEPLHIVLLGDSNTALGGDHCDLPKGWSRWFVERVRPTSCRSYARSGATWTNTPKTKVNTTENIGRIGDDNVIFNQIHRLVKAYEGQLQPYPDVVIVAAGTNDVWFGKYRPDAFGRSVEEAFVPDDRSMTERRASEVVSLTESVRYGCLLLRKHFPKALLIVLTPLQTTAVEGDGIERAGDLIEGVALRMGMPVVRQDKVCVVSSKAEAKKRLYTYDGTHTNPLGARKNGEILADLIRPMIDRHLGR</sequence>
<accession>A0A0A2ELG7</accession>
<evidence type="ECO:0000313" key="3">
    <source>
        <dbReference type="EMBL" id="KGN78512.1"/>
    </source>
</evidence>
<dbReference type="AlphaFoldDB" id="A0A0A2ELG7"/>
<dbReference type="eggNOG" id="ENOG5033CG9">
    <property type="taxonomic scope" value="Bacteria"/>
</dbReference>